<reference evidence="1 2" key="1">
    <citation type="journal article" date="2024" name="G3 (Bethesda)">
        <title>Genome assembly of Hibiscus sabdariffa L. provides insights into metabolisms of medicinal natural products.</title>
        <authorList>
            <person name="Kim T."/>
        </authorList>
    </citation>
    <scope>NUCLEOTIDE SEQUENCE [LARGE SCALE GENOMIC DNA]</scope>
    <source>
        <strain evidence="1">TK-2024</strain>
        <tissue evidence="1">Old leaves</tissue>
    </source>
</reference>
<dbReference type="Proteomes" id="UP001472677">
    <property type="component" value="Unassembled WGS sequence"/>
</dbReference>
<name>A0ABR2DQE5_9ROSI</name>
<gene>
    <name evidence="1" type="ORF">V6N12_025975</name>
</gene>
<accession>A0ABR2DQE5</accession>
<keyword evidence="2" id="KW-1185">Reference proteome</keyword>
<evidence type="ECO:0000313" key="1">
    <source>
        <dbReference type="EMBL" id="KAK8545127.1"/>
    </source>
</evidence>
<protein>
    <submittedName>
        <fullName evidence="1">Uncharacterized protein</fullName>
    </submittedName>
</protein>
<sequence>MRGKEGEIAAERERRELLEEKAGVGVGGEACLERFEGFAEGGVGGPDDVGRVREWDGESGKWLRLVVVVAEEEEEEMVAVRTAEEHGGKQNSK</sequence>
<organism evidence="1 2">
    <name type="scientific">Hibiscus sabdariffa</name>
    <name type="common">roselle</name>
    <dbReference type="NCBI Taxonomy" id="183260"/>
    <lineage>
        <taxon>Eukaryota</taxon>
        <taxon>Viridiplantae</taxon>
        <taxon>Streptophyta</taxon>
        <taxon>Embryophyta</taxon>
        <taxon>Tracheophyta</taxon>
        <taxon>Spermatophyta</taxon>
        <taxon>Magnoliopsida</taxon>
        <taxon>eudicotyledons</taxon>
        <taxon>Gunneridae</taxon>
        <taxon>Pentapetalae</taxon>
        <taxon>rosids</taxon>
        <taxon>malvids</taxon>
        <taxon>Malvales</taxon>
        <taxon>Malvaceae</taxon>
        <taxon>Malvoideae</taxon>
        <taxon>Hibiscus</taxon>
    </lineage>
</organism>
<comment type="caution">
    <text evidence="1">The sequence shown here is derived from an EMBL/GenBank/DDBJ whole genome shotgun (WGS) entry which is preliminary data.</text>
</comment>
<proteinExistence type="predicted"/>
<dbReference type="EMBL" id="JBBPBM010000023">
    <property type="protein sequence ID" value="KAK8545127.1"/>
    <property type="molecule type" value="Genomic_DNA"/>
</dbReference>
<evidence type="ECO:0000313" key="2">
    <source>
        <dbReference type="Proteomes" id="UP001472677"/>
    </source>
</evidence>